<protein>
    <submittedName>
        <fullName evidence="3">Synaptotagmin 16</fullName>
    </submittedName>
</protein>
<gene>
    <name evidence="3" type="ORF">PoB_005879200</name>
</gene>
<accession>A0AAV4CL22</accession>
<organism evidence="3 4">
    <name type="scientific">Plakobranchus ocellatus</name>
    <dbReference type="NCBI Taxonomy" id="259542"/>
    <lineage>
        <taxon>Eukaryota</taxon>
        <taxon>Metazoa</taxon>
        <taxon>Spiralia</taxon>
        <taxon>Lophotrochozoa</taxon>
        <taxon>Mollusca</taxon>
        <taxon>Gastropoda</taxon>
        <taxon>Heterobranchia</taxon>
        <taxon>Euthyneura</taxon>
        <taxon>Panpulmonata</taxon>
        <taxon>Sacoglossa</taxon>
        <taxon>Placobranchoidea</taxon>
        <taxon>Plakobranchidae</taxon>
        <taxon>Plakobranchus</taxon>
    </lineage>
</organism>
<proteinExistence type="predicted"/>
<evidence type="ECO:0000256" key="2">
    <source>
        <dbReference type="SAM" id="Phobius"/>
    </source>
</evidence>
<keyword evidence="4" id="KW-1185">Reference proteome</keyword>
<feature type="compositionally biased region" description="Polar residues" evidence="1">
    <location>
        <begin position="87"/>
        <end position="99"/>
    </location>
</feature>
<feature type="region of interest" description="Disordered" evidence="1">
    <location>
        <begin position="71"/>
        <end position="150"/>
    </location>
</feature>
<comment type="caution">
    <text evidence="3">The sequence shown here is derived from an EMBL/GenBank/DDBJ whole genome shotgun (WGS) entry which is preliminary data.</text>
</comment>
<sequence>MSLHKSLSLTAASVSNTFPVPSHVAIPLEAVIFLVAVLFFVLLLIVFFLYLNKSLCFSECGGFPCIDKVPEKNHTLDSDTEEDLQEVHSSTTAPTTNRETPAPEEPSRKSRGRSQLTAADGGEAHDGNGTASQDGGKENTLFSEEATTSRRVSYSKLKEYYDTNRLSG</sequence>
<dbReference type="AlphaFoldDB" id="A0AAV4CL22"/>
<keyword evidence="2" id="KW-0812">Transmembrane</keyword>
<keyword evidence="2" id="KW-0472">Membrane</keyword>
<name>A0AAV4CL22_9GAST</name>
<keyword evidence="2" id="KW-1133">Transmembrane helix</keyword>
<evidence type="ECO:0000313" key="4">
    <source>
        <dbReference type="Proteomes" id="UP000735302"/>
    </source>
</evidence>
<reference evidence="3 4" key="1">
    <citation type="journal article" date="2021" name="Elife">
        <title>Chloroplast acquisition without the gene transfer in kleptoplastic sea slugs, Plakobranchus ocellatus.</title>
        <authorList>
            <person name="Maeda T."/>
            <person name="Takahashi S."/>
            <person name="Yoshida T."/>
            <person name="Shimamura S."/>
            <person name="Takaki Y."/>
            <person name="Nagai Y."/>
            <person name="Toyoda A."/>
            <person name="Suzuki Y."/>
            <person name="Arimoto A."/>
            <person name="Ishii H."/>
            <person name="Satoh N."/>
            <person name="Nishiyama T."/>
            <person name="Hasebe M."/>
            <person name="Maruyama T."/>
            <person name="Minagawa J."/>
            <person name="Obokata J."/>
            <person name="Shigenobu S."/>
        </authorList>
    </citation>
    <scope>NUCLEOTIDE SEQUENCE [LARGE SCALE GENOMIC DNA]</scope>
</reference>
<feature type="compositionally biased region" description="Polar residues" evidence="1">
    <location>
        <begin position="140"/>
        <end position="150"/>
    </location>
</feature>
<dbReference type="EMBL" id="BLXT01006579">
    <property type="protein sequence ID" value="GFO32287.1"/>
    <property type="molecule type" value="Genomic_DNA"/>
</dbReference>
<dbReference type="Proteomes" id="UP000735302">
    <property type="component" value="Unassembled WGS sequence"/>
</dbReference>
<feature type="transmembrane region" description="Helical" evidence="2">
    <location>
        <begin position="30"/>
        <end position="51"/>
    </location>
</feature>
<evidence type="ECO:0000313" key="3">
    <source>
        <dbReference type="EMBL" id="GFO32287.1"/>
    </source>
</evidence>
<evidence type="ECO:0000256" key="1">
    <source>
        <dbReference type="SAM" id="MobiDB-lite"/>
    </source>
</evidence>